<feature type="domain" description="Photolyase/cryptochrome alpha/beta" evidence="8">
    <location>
        <begin position="4"/>
        <end position="137"/>
    </location>
</feature>
<evidence type="ECO:0000313" key="9">
    <source>
        <dbReference type="EMBL" id="NLS12153.1"/>
    </source>
</evidence>
<evidence type="ECO:0000256" key="7">
    <source>
        <dbReference type="RuleBase" id="RU367151"/>
    </source>
</evidence>
<dbReference type="PROSITE" id="PS51645">
    <property type="entry name" value="PHR_CRY_ALPHA_BETA"/>
    <property type="match status" value="1"/>
</dbReference>
<dbReference type="Gene3D" id="1.10.579.10">
    <property type="entry name" value="DNA Cyclobutane Dipyrimidine Photolyase, subunit A, domain 3"/>
    <property type="match status" value="1"/>
</dbReference>
<dbReference type="Proteomes" id="UP000535589">
    <property type="component" value="Unassembled WGS sequence"/>
</dbReference>
<gene>
    <name evidence="9" type="ORF">HGP28_04495</name>
</gene>
<comment type="caution">
    <text evidence="9">The sequence shown here is derived from an EMBL/GenBank/DDBJ whole genome shotgun (WGS) entry which is preliminary data.</text>
</comment>
<dbReference type="EMBL" id="JABAIK010000003">
    <property type="protein sequence ID" value="NLS12153.1"/>
    <property type="molecule type" value="Genomic_DNA"/>
</dbReference>
<evidence type="ECO:0000256" key="5">
    <source>
        <dbReference type="ARBA" id="ARBA00022991"/>
    </source>
</evidence>
<dbReference type="Pfam" id="PF03441">
    <property type="entry name" value="FAD_binding_7"/>
    <property type="match status" value="1"/>
</dbReference>
<comment type="similarity">
    <text evidence="1 7">Belongs to the DNA photolyase class-1 family.</text>
</comment>
<feature type="binding site" evidence="6">
    <location>
        <begin position="265"/>
        <end position="269"/>
    </location>
    <ligand>
        <name>FAD</name>
        <dbReference type="ChEBI" id="CHEBI:57692"/>
    </ligand>
</feature>
<comment type="cofactor">
    <cofactor evidence="6 7">
        <name>FAD</name>
        <dbReference type="ChEBI" id="CHEBI:57692"/>
    </cofactor>
    <text evidence="6 7">Binds 1 FAD per subunit.</text>
</comment>
<reference evidence="9 10" key="1">
    <citation type="submission" date="2020-04" db="EMBL/GenBank/DDBJ databases">
        <title>Vibrio sp. SM6, a novel species isolated from seawater.</title>
        <authorList>
            <person name="Wang X."/>
        </authorList>
    </citation>
    <scope>NUCLEOTIDE SEQUENCE [LARGE SCALE GENOMIC DNA]</scope>
    <source>
        <strain evidence="9 10">SM6</strain>
    </source>
</reference>
<organism evidence="9 10">
    <name type="scientific">Vibrio agarilyticus</name>
    <dbReference type="NCBI Taxonomy" id="2726741"/>
    <lineage>
        <taxon>Bacteria</taxon>
        <taxon>Pseudomonadati</taxon>
        <taxon>Pseudomonadota</taxon>
        <taxon>Gammaproteobacteria</taxon>
        <taxon>Vibrionales</taxon>
        <taxon>Vibrionaceae</taxon>
        <taxon>Vibrio</taxon>
    </lineage>
</organism>
<accession>A0A7X8TNT3</accession>
<dbReference type="PANTHER" id="PTHR11455">
    <property type="entry name" value="CRYPTOCHROME"/>
    <property type="match status" value="1"/>
</dbReference>
<dbReference type="InterPro" id="IPR014729">
    <property type="entry name" value="Rossmann-like_a/b/a_fold"/>
</dbReference>
<proteinExistence type="inferred from homology"/>
<dbReference type="AlphaFoldDB" id="A0A7X8TNT3"/>
<dbReference type="InterPro" id="IPR005101">
    <property type="entry name" value="Cryptochr/Photolyase_FAD-bd"/>
</dbReference>
<evidence type="ECO:0000259" key="8">
    <source>
        <dbReference type="PROSITE" id="PS51645"/>
    </source>
</evidence>
<keyword evidence="4 6" id="KW-0274">FAD</keyword>
<keyword evidence="10" id="KW-1185">Reference proteome</keyword>
<evidence type="ECO:0000256" key="1">
    <source>
        <dbReference type="ARBA" id="ARBA00005862"/>
    </source>
</evidence>
<sequence>MMKQRGLYWFTHDLRLDDNPLLLECARRVQEMTCLYIHREPELEERHFFVYGSKGLARRQFEQQTLFELEQQLGQYDQVLHVLEGDSTTILVRWLQALAIDVVFVSRQVGWYEKQTIAKVKEALPSLQWVMTDTYTVFAEPELPFQLTHLPASFSRFQRAVDQLDIPLDIKPLDRLPKPISQFSYDMQFGDFSCSSPEPLTNGNDSMEVVQTESVALENVAHSKQPNWFSGGAQAGLMHLHHYFSTSAPLTYKLTRNALEGDNVSTHFSPWLANGSLSVKRVLSELLRFESERGENESTYWIGYELLWREYFQWYARKFGSALYRFRGIGERQPLTSFYPMRFKMWVEGTTPYPLVNACMNELAATGFLSNRGRQIVASCLVNELAVDWRYGASYFQSVLVDHDVASNWGNWQYIAGVGADPRGGRHFDIAKQTERYDPQQSYINKWAGDKRLVPLNSVDIVDWPLV</sequence>
<comment type="cofactor">
    <cofactor evidence="7">
        <name>(6R)-5,10-methylene-5,6,7,8-tetrahydrofolate</name>
        <dbReference type="ChEBI" id="CHEBI:15636"/>
    </cofactor>
    <text evidence="7">Binds 1 5,10-methenyltetrahydrofolate (MTHF) per subunit.</text>
</comment>
<dbReference type="NCBIfam" id="TIGR02765">
    <property type="entry name" value="crypto_DASH"/>
    <property type="match status" value="1"/>
</dbReference>
<name>A0A7X8TNT3_9VIBR</name>
<dbReference type="InterPro" id="IPR036155">
    <property type="entry name" value="Crypto/Photolyase_N_sf"/>
</dbReference>
<dbReference type="InterPro" id="IPR014133">
    <property type="entry name" value="Cry_DASH"/>
</dbReference>
<dbReference type="SUPFAM" id="SSF52425">
    <property type="entry name" value="Cryptochrome/photolyase, N-terminal domain"/>
    <property type="match status" value="1"/>
</dbReference>
<evidence type="ECO:0000256" key="2">
    <source>
        <dbReference type="ARBA" id="ARBA00017881"/>
    </source>
</evidence>
<dbReference type="GO" id="GO:0003677">
    <property type="term" value="F:DNA binding"/>
    <property type="evidence" value="ECO:0007669"/>
    <property type="project" value="TreeGrafter"/>
</dbReference>
<evidence type="ECO:0000256" key="3">
    <source>
        <dbReference type="ARBA" id="ARBA00022630"/>
    </source>
</evidence>
<dbReference type="InterPro" id="IPR036134">
    <property type="entry name" value="Crypto/Photolyase_FAD-like_sf"/>
</dbReference>
<evidence type="ECO:0000313" key="10">
    <source>
        <dbReference type="Proteomes" id="UP000535589"/>
    </source>
</evidence>
<dbReference type="GO" id="GO:0003913">
    <property type="term" value="F:DNA photolyase activity"/>
    <property type="evidence" value="ECO:0007669"/>
    <property type="project" value="InterPro"/>
</dbReference>
<dbReference type="InterPro" id="IPR006050">
    <property type="entry name" value="DNA_photolyase_N"/>
</dbReference>
<dbReference type="Gene3D" id="3.40.50.620">
    <property type="entry name" value="HUPs"/>
    <property type="match status" value="1"/>
</dbReference>
<feature type="binding site" evidence="6">
    <location>
        <position position="252"/>
    </location>
    <ligand>
        <name>FAD</name>
        <dbReference type="ChEBI" id="CHEBI:57692"/>
    </ligand>
</feature>
<protein>
    <recommendedName>
        <fullName evidence="2 7">Cryptochrome DASH</fullName>
    </recommendedName>
</protein>
<dbReference type="GO" id="GO:0000719">
    <property type="term" value="P:photoreactive repair"/>
    <property type="evidence" value="ECO:0007669"/>
    <property type="project" value="TreeGrafter"/>
</dbReference>
<comment type="function">
    <text evidence="7">May have a photoreceptor function.</text>
</comment>
<evidence type="ECO:0000256" key="4">
    <source>
        <dbReference type="ARBA" id="ARBA00022827"/>
    </source>
</evidence>
<dbReference type="Gene3D" id="1.25.40.80">
    <property type="match status" value="1"/>
</dbReference>
<dbReference type="InterPro" id="IPR002081">
    <property type="entry name" value="Cryptochrome/DNA_photolyase_1"/>
</dbReference>
<evidence type="ECO:0000256" key="6">
    <source>
        <dbReference type="PIRSR" id="PIRSR602081-1"/>
    </source>
</evidence>
<dbReference type="Pfam" id="PF00875">
    <property type="entry name" value="DNA_photolyase"/>
    <property type="match status" value="1"/>
</dbReference>
<dbReference type="SUPFAM" id="SSF48173">
    <property type="entry name" value="Cryptochrome/photolyase FAD-binding domain"/>
    <property type="match status" value="1"/>
</dbReference>
<dbReference type="GO" id="GO:0071949">
    <property type="term" value="F:FAD binding"/>
    <property type="evidence" value="ECO:0007669"/>
    <property type="project" value="TreeGrafter"/>
</dbReference>
<keyword evidence="5 7" id="KW-0157">Chromophore</keyword>
<dbReference type="PANTHER" id="PTHR11455:SF22">
    <property type="entry name" value="CRYPTOCHROME DASH"/>
    <property type="match status" value="1"/>
</dbReference>
<keyword evidence="3 6" id="KW-0285">Flavoprotein</keyword>
<dbReference type="PRINTS" id="PR00147">
    <property type="entry name" value="DNAPHOTLYASE"/>
</dbReference>
<feature type="binding site" evidence="6">
    <location>
        <begin position="402"/>
        <end position="404"/>
    </location>
    <ligand>
        <name>FAD</name>
        <dbReference type="ChEBI" id="CHEBI:57692"/>
    </ligand>
</feature>